<dbReference type="OrthoDB" id="10418204at2759"/>
<sequence length="97" mass="10593">VRGGFISHAAAHFQSNSVVVAVTRVVRQAPSVYIRLCASNESGRVPEAGRHFVTLAPIHAPDKIRFSYGPTCPPARPIVLRAWISTALFTCNANKYF</sequence>
<comment type="caution">
    <text evidence="1">The sequence shown here is derived from an EMBL/GenBank/DDBJ whole genome shotgun (WGS) entry which is preliminary data.</text>
</comment>
<protein>
    <submittedName>
        <fullName evidence="1">Uncharacterized protein</fullName>
    </submittedName>
</protein>
<evidence type="ECO:0000313" key="1">
    <source>
        <dbReference type="EMBL" id="CAD1478098.1"/>
    </source>
</evidence>
<evidence type="ECO:0000313" key="2">
    <source>
        <dbReference type="Proteomes" id="UP000752696"/>
    </source>
</evidence>
<dbReference type="EMBL" id="CAJDYZ010010494">
    <property type="protein sequence ID" value="CAD1478098.1"/>
    <property type="molecule type" value="Genomic_DNA"/>
</dbReference>
<dbReference type="Proteomes" id="UP000752696">
    <property type="component" value="Unassembled WGS sequence"/>
</dbReference>
<dbReference type="AlphaFoldDB" id="A0A6V7HDL0"/>
<reference evidence="1" key="1">
    <citation type="submission" date="2020-07" db="EMBL/GenBank/DDBJ databases">
        <authorList>
            <person name="Nazaruddin N."/>
        </authorList>
    </citation>
    <scope>NUCLEOTIDE SEQUENCE</scope>
</reference>
<feature type="non-terminal residue" evidence="1">
    <location>
        <position position="1"/>
    </location>
</feature>
<proteinExistence type="predicted"/>
<name>A0A6V7HDL0_9HYME</name>
<accession>A0A6V7HDL0</accession>
<gene>
    <name evidence="1" type="ORF">MHI_LOCUS776925</name>
</gene>
<organism evidence="1 2">
    <name type="scientific">Heterotrigona itama</name>
    <dbReference type="NCBI Taxonomy" id="395501"/>
    <lineage>
        <taxon>Eukaryota</taxon>
        <taxon>Metazoa</taxon>
        <taxon>Ecdysozoa</taxon>
        <taxon>Arthropoda</taxon>
        <taxon>Hexapoda</taxon>
        <taxon>Insecta</taxon>
        <taxon>Pterygota</taxon>
        <taxon>Neoptera</taxon>
        <taxon>Endopterygota</taxon>
        <taxon>Hymenoptera</taxon>
        <taxon>Apocrita</taxon>
        <taxon>Aculeata</taxon>
        <taxon>Apoidea</taxon>
        <taxon>Anthophila</taxon>
        <taxon>Apidae</taxon>
        <taxon>Heterotrigona</taxon>
    </lineage>
</organism>
<keyword evidence="2" id="KW-1185">Reference proteome</keyword>